<dbReference type="InterPro" id="IPR010428">
    <property type="entry name" value="Zincin_1"/>
</dbReference>
<dbReference type="CDD" id="cd12952">
    <property type="entry name" value="MMP_ACEL2062"/>
    <property type="match status" value="1"/>
</dbReference>
<dbReference type="SUPFAM" id="SSF55486">
    <property type="entry name" value="Metalloproteases ('zincins'), catalytic domain"/>
    <property type="match status" value="1"/>
</dbReference>
<dbReference type="Gene3D" id="3.30.2010.20">
    <property type="match status" value="1"/>
</dbReference>
<evidence type="ECO:0008006" key="3">
    <source>
        <dbReference type="Google" id="ProtNLM"/>
    </source>
</evidence>
<proteinExistence type="predicted"/>
<evidence type="ECO:0000313" key="1">
    <source>
        <dbReference type="EMBL" id="KKQ75547.1"/>
    </source>
</evidence>
<protein>
    <recommendedName>
        <fullName evidence="3">Metallopeptidase family protein</fullName>
    </recommendedName>
</protein>
<sequence length="123" mass="14088">MEDDQFEKLVQEAINSLPSEFAKKLDNVSIVVQEAPSYYQLTKTNLPQNSLLFGLYEGVPKTKRANYSGVLPDKITIFKNSILQVSYSLDDVREKVRSVVMHEIGHHFGLTDAQLYKTRPRRT</sequence>
<name>A0A0G0K9L6_9BACT</name>
<dbReference type="AlphaFoldDB" id="A0A0G0K9L6"/>
<reference evidence="1 2" key="1">
    <citation type="journal article" date="2015" name="Nature">
        <title>rRNA introns, odd ribosomes, and small enigmatic genomes across a large radiation of phyla.</title>
        <authorList>
            <person name="Brown C.T."/>
            <person name="Hug L.A."/>
            <person name="Thomas B.C."/>
            <person name="Sharon I."/>
            <person name="Castelle C.J."/>
            <person name="Singh A."/>
            <person name="Wilkins M.J."/>
            <person name="Williams K.H."/>
            <person name="Banfield J.F."/>
        </authorList>
    </citation>
    <scope>NUCLEOTIDE SEQUENCE [LARGE SCALE GENOMIC DNA]</scope>
</reference>
<dbReference type="InterPro" id="IPR038555">
    <property type="entry name" value="Zincin_1_sf"/>
</dbReference>
<dbReference type="Proteomes" id="UP000034181">
    <property type="component" value="Unassembled WGS sequence"/>
</dbReference>
<dbReference type="Pfam" id="PF06262">
    <property type="entry name" value="Zincin_1"/>
    <property type="match status" value="1"/>
</dbReference>
<accession>A0A0G0K9L6</accession>
<evidence type="ECO:0000313" key="2">
    <source>
        <dbReference type="Proteomes" id="UP000034181"/>
    </source>
</evidence>
<comment type="caution">
    <text evidence="1">The sequence shown here is derived from an EMBL/GenBank/DDBJ whole genome shotgun (WGS) entry which is preliminary data.</text>
</comment>
<dbReference type="EMBL" id="LBUZ01000009">
    <property type="protein sequence ID" value="KKQ75547.1"/>
    <property type="molecule type" value="Genomic_DNA"/>
</dbReference>
<gene>
    <name evidence="1" type="ORF">US96_C0009G0005</name>
</gene>
<organism evidence="1 2">
    <name type="scientific">Candidatus Woesebacteria bacterium GW2011_GWB1_38_5b</name>
    <dbReference type="NCBI Taxonomy" id="1618569"/>
    <lineage>
        <taxon>Bacteria</taxon>
        <taxon>Candidatus Woeseibacteriota</taxon>
    </lineage>
</organism>